<sequence length="385" mass="42823">MMKYQLLLLIFSWVTSTSAKADSPEIDLSTQQSLDKLVTEIQAKSKLVGLGAIVMQDNKTLAISTAGERKVDSGVKITTDDQWHIGSITKSMTATMIAQLVETGKLNWKTSVKDIFPKETKANKIHKKWHDITLEQFLTHTSGVKGNFSMDIQTLWPEEGKERMDVRKAQVLDVLKSAPELTPGKQFLYSNVGFTIAGVFAEQKTGKSWESLIRKNLFEPLALSQAGFGPPKDGDKELEQPRGHQKGLFGFGSPKAVSTEADNSPVMGPAGTIRMTLRELAAYANEHLQGEKGKGKLLKQSTYQYLHSAKLNDYAFGWVVQNSDMSGPVIWHNGSNTMWYALVVFFPELDVVIAVTSNDGNIKQAEKNAWKIVREMTKKIREKNS</sequence>
<dbReference type="Pfam" id="PF00144">
    <property type="entry name" value="Beta-lactamase"/>
    <property type="match status" value="1"/>
</dbReference>
<evidence type="ECO:0000259" key="5">
    <source>
        <dbReference type="Pfam" id="PF00144"/>
    </source>
</evidence>
<evidence type="ECO:0000256" key="1">
    <source>
        <dbReference type="ARBA" id="ARBA00004370"/>
    </source>
</evidence>
<reference evidence="6 7" key="1">
    <citation type="submission" date="2019-07" db="EMBL/GenBank/DDBJ databases">
        <title>Draft genome for Aliikangiella sp. M105.</title>
        <authorList>
            <person name="Wang G."/>
        </authorList>
    </citation>
    <scope>NUCLEOTIDE SEQUENCE [LARGE SCALE GENOMIC DNA]</scope>
    <source>
        <strain evidence="6 7">M105</strain>
    </source>
</reference>
<dbReference type="EMBL" id="VIKS01000001">
    <property type="protein sequence ID" value="TQV89464.1"/>
    <property type="molecule type" value="Genomic_DNA"/>
</dbReference>
<keyword evidence="4" id="KW-0732">Signal</keyword>
<dbReference type="PANTHER" id="PTHR46825">
    <property type="entry name" value="D-ALANYL-D-ALANINE-CARBOXYPEPTIDASE/ENDOPEPTIDASE AMPH"/>
    <property type="match status" value="1"/>
</dbReference>
<dbReference type="OrthoDB" id="119951at2"/>
<dbReference type="PANTHER" id="PTHR46825:SF11">
    <property type="entry name" value="PENICILLIN-BINDING PROTEIN 4"/>
    <property type="match status" value="1"/>
</dbReference>
<dbReference type="GO" id="GO:0016020">
    <property type="term" value="C:membrane"/>
    <property type="evidence" value="ECO:0007669"/>
    <property type="project" value="UniProtKB-SubCell"/>
</dbReference>
<dbReference type="AlphaFoldDB" id="A0A545UJ14"/>
<feature type="region of interest" description="Disordered" evidence="3">
    <location>
        <begin position="226"/>
        <end position="253"/>
    </location>
</feature>
<accession>A0A545UJ14</accession>
<evidence type="ECO:0000313" key="6">
    <source>
        <dbReference type="EMBL" id="TQV89464.1"/>
    </source>
</evidence>
<gene>
    <name evidence="6" type="ORF">FLL46_00865</name>
</gene>
<dbReference type="InterPro" id="IPR001466">
    <property type="entry name" value="Beta-lactam-related"/>
</dbReference>
<comment type="caution">
    <text evidence="6">The sequence shown here is derived from an EMBL/GenBank/DDBJ whole genome shotgun (WGS) entry which is preliminary data.</text>
</comment>
<dbReference type="Gene3D" id="3.40.710.10">
    <property type="entry name" value="DD-peptidase/beta-lactamase superfamily"/>
    <property type="match status" value="1"/>
</dbReference>
<keyword evidence="7" id="KW-1185">Reference proteome</keyword>
<name>A0A545UJ14_9GAMM</name>
<keyword evidence="2" id="KW-0472">Membrane</keyword>
<feature type="compositionally biased region" description="Basic and acidic residues" evidence="3">
    <location>
        <begin position="232"/>
        <end position="242"/>
    </location>
</feature>
<feature type="domain" description="Beta-lactamase-related" evidence="5">
    <location>
        <begin position="34"/>
        <end position="369"/>
    </location>
</feature>
<protein>
    <submittedName>
        <fullName evidence="6">Beta-lactamase family protein</fullName>
    </submittedName>
</protein>
<dbReference type="Proteomes" id="UP000315439">
    <property type="component" value="Unassembled WGS sequence"/>
</dbReference>
<dbReference type="SUPFAM" id="SSF56601">
    <property type="entry name" value="beta-lactamase/transpeptidase-like"/>
    <property type="match status" value="1"/>
</dbReference>
<dbReference type="InterPro" id="IPR012338">
    <property type="entry name" value="Beta-lactam/transpept-like"/>
</dbReference>
<feature type="chain" id="PRO_5022176090" evidence="4">
    <location>
        <begin position="22"/>
        <end position="385"/>
    </location>
</feature>
<dbReference type="RefSeq" id="WP_142891528.1">
    <property type="nucleotide sequence ID" value="NZ_ML660160.1"/>
</dbReference>
<proteinExistence type="predicted"/>
<evidence type="ECO:0000256" key="3">
    <source>
        <dbReference type="SAM" id="MobiDB-lite"/>
    </source>
</evidence>
<comment type="subcellular location">
    <subcellularLocation>
        <location evidence="1">Membrane</location>
    </subcellularLocation>
</comment>
<organism evidence="6 7">
    <name type="scientific">Aliikangiella coralliicola</name>
    <dbReference type="NCBI Taxonomy" id="2592383"/>
    <lineage>
        <taxon>Bacteria</taxon>
        <taxon>Pseudomonadati</taxon>
        <taxon>Pseudomonadota</taxon>
        <taxon>Gammaproteobacteria</taxon>
        <taxon>Oceanospirillales</taxon>
        <taxon>Pleioneaceae</taxon>
        <taxon>Aliikangiella</taxon>
    </lineage>
</organism>
<dbReference type="InterPro" id="IPR050491">
    <property type="entry name" value="AmpC-like"/>
</dbReference>
<evidence type="ECO:0000313" key="7">
    <source>
        <dbReference type="Proteomes" id="UP000315439"/>
    </source>
</evidence>
<feature type="signal peptide" evidence="4">
    <location>
        <begin position="1"/>
        <end position="21"/>
    </location>
</feature>
<evidence type="ECO:0000256" key="2">
    <source>
        <dbReference type="ARBA" id="ARBA00023136"/>
    </source>
</evidence>
<evidence type="ECO:0000256" key="4">
    <source>
        <dbReference type="SAM" id="SignalP"/>
    </source>
</evidence>